<name>A0A3M0SEL2_9CLOT</name>
<dbReference type="InterPro" id="IPR010719">
    <property type="entry name" value="MnmM_MeTrfase"/>
</dbReference>
<accession>A0A3M0SEL2</accession>
<reference evidence="1 2" key="1">
    <citation type="submission" date="2018-10" db="EMBL/GenBank/DDBJ databases">
        <title>Genome-centric metagenomics revealed C2 chemical producing, CO utilizing Clostridium with novel acetogenic gene cluster.</title>
        <authorList>
            <person name="Kang H."/>
            <person name="Park B."/>
            <person name="Choi I.G."/>
            <person name="Chang I.S."/>
        </authorList>
    </citation>
    <scope>NUCLEOTIDE SEQUENCE [LARGE SCALE GENOMIC DNA]</scope>
    <source>
        <strain evidence="1 2">H21-9</strain>
    </source>
</reference>
<dbReference type="Proteomes" id="UP000277999">
    <property type="component" value="Unassembled WGS sequence"/>
</dbReference>
<proteinExistence type="predicted"/>
<dbReference type="GO" id="GO:0032259">
    <property type="term" value="P:methylation"/>
    <property type="evidence" value="ECO:0007669"/>
    <property type="project" value="UniProtKB-KW"/>
</dbReference>
<dbReference type="EMBL" id="RFAQ01000058">
    <property type="protein sequence ID" value="RMC96943.1"/>
    <property type="molecule type" value="Genomic_DNA"/>
</dbReference>
<dbReference type="PANTHER" id="PTHR35276:SF1">
    <property type="entry name" value="TRNA (MNM(5)S(2)U34)-METHYLTRANSFERASE, CHLOROPLASTIC"/>
    <property type="match status" value="1"/>
</dbReference>
<dbReference type="Pfam" id="PF06962">
    <property type="entry name" value="rRNA_methylase"/>
    <property type="match status" value="1"/>
</dbReference>
<sequence length="189" mass="21463">MMQNYFTNAVNIARDICKIKLNKGDIVVDATMGNGNDTELLAELVGSSGKVYSFDIQETALQNTKEKLMKSNVSEWVKLIHDGHENMDKYVKDKINLVIFNLGYLPKGEHSVTTKSETTLVALKKALNLICKNGIIILVVYYGHKEGTFEKEELEKYTEKLNQKEYNVINLCFTNQVNNPPMIIAIEKR</sequence>
<dbReference type="InterPro" id="IPR029063">
    <property type="entry name" value="SAM-dependent_MTases_sf"/>
</dbReference>
<keyword evidence="1" id="KW-0808">Transferase</keyword>
<dbReference type="SUPFAM" id="SSF53335">
    <property type="entry name" value="S-adenosyl-L-methionine-dependent methyltransferases"/>
    <property type="match status" value="1"/>
</dbReference>
<comment type="caution">
    <text evidence="1">The sequence shown here is derived from an EMBL/GenBank/DDBJ whole genome shotgun (WGS) entry which is preliminary data.</text>
</comment>
<dbReference type="GO" id="GO:0008168">
    <property type="term" value="F:methyltransferase activity"/>
    <property type="evidence" value="ECO:0007669"/>
    <property type="project" value="UniProtKB-KW"/>
</dbReference>
<gene>
    <name evidence="1" type="ORF">D9O40_15410</name>
</gene>
<organism evidence="1 2">
    <name type="scientific">Clostridium autoethanogenum</name>
    <dbReference type="NCBI Taxonomy" id="84023"/>
    <lineage>
        <taxon>Bacteria</taxon>
        <taxon>Bacillati</taxon>
        <taxon>Bacillota</taxon>
        <taxon>Clostridia</taxon>
        <taxon>Eubacteriales</taxon>
        <taxon>Clostridiaceae</taxon>
        <taxon>Clostridium</taxon>
    </lineage>
</organism>
<evidence type="ECO:0000313" key="2">
    <source>
        <dbReference type="Proteomes" id="UP000277999"/>
    </source>
</evidence>
<keyword evidence="1" id="KW-0489">Methyltransferase</keyword>
<dbReference type="Gene3D" id="3.40.50.150">
    <property type="entry name" value="Vaccinia Virus protein VP39"/>
    <property type="match status" value="1"/>
</dbReference>
<dbReference type="PANTHER" id="PTHR35276">
    <property type="entry name" value="S-ADENOSYL-L-METHIONINE-DEPENDENT METHYLTRANSFERASES SUPERFAMILY PROTEIN"/>
    <property type="match status" value="1"/>
</dbReference>
<dbReference type="AlphaFoldDB" id="A0A3M0SEL2"/>
<evidence type="ECO:0000313" key="1">
    <source>
        <dbReference type="EMBL" id="RMC96943.1"/>
    </source>
</evidence>
<protein>
    <submittedName>
        <fullName evidence="1">Methyltransferase domain-containing protein</fullName>
    </submittedName>
</protein>